<comment type="caution">
    <text evidence="3">The sequence shown here is derived from an EMBL/GenBank/DDBJ whole genome shotgun (WGS) entry which is preliminary data.</text>
</comment>
<dbReference type="Proteomes" id="UP000034562">
    <property type="component" value="Unassembled WGS sequence"/>
</dbReference>
<protein>
    <recommendedName>
        <fullName evidence="5">Type IV pilus assembly protein PilO</fullName>
    </recommendedName>
</protein>
<gene>
    <name evidence="3" type="ORF">UU12_C0040G0012</name>
</gene>
<dbReference type="AlphaFoldDB" id="A0A0G0SY15"/>
<reference evidence="3 4" key="1">
    <citation type="journal article" date="2015" name="Nature">
        <title>rRNA introns, odd ribosomes, and small enigmatic genomes across a large radiation of phyla.</title>
        <authorList>
            <person name="Brown C.T."/>
            <person name="Hug L.A."/>
            <person name="Thomas B.C."/>
            <person name="Sharon I."/>
            <person name="Castelle C.J."/>
            <person name="Singh A."/>
            <person name="Wilkins M.J."/>
            <person name="Williams K.H."/>
            <person name="Banfield J.F."/>
        </authorList>
    </citation>
    <scope>NUCLEOTIDE SEQUENCE [LARGE SCALE GENOMIC DNA]</scope>
</reference>
<evidence type="ECO:0000313" key="4">
    <source>
        <dbReference type="Proteomes" id="UP000034562"/>
    </source>
</evidence>
<proteinExistence type="predicted"/>
<feature type="transmembrane region" description="Helical" evidence="2">
    <location>
        <begin position="6"/>
        <end position="28"/>
    </location>
</feature>
<organism evidence="3 4">
    <name type="scientific">Candidatus Woesebacteria bacterium GW2011_GWA2_40_7b</name>
    <dbReference type="NCBI Taxonomy" id="1618563"/>
    <lineage>
        <taxon>Bacteria</taxon>
        <taxon>Candidatus Woeseibacteriota</taxon>
    </lineage>
</organism>
<evidence type="ECO:0008006" key="5">
    <source>
        <dbReference type="Google" id="ProtNLM"/>
    </source>
</evidence>
<dbReference type="STRING" id="1618563.UU12_C0040G0012"/>
<keyword evidence="2" id="KW-1133">Transmembrane helix</keyword>
<evidence type="ECO:0000256" key="2">
    <source>
        <dbReference type="SAM" id="Phobius"/>
    </source>
</evidence>
<dbReference type="EMBL" id="LBZK01000040">
    <property type="protein sequence ID" value="KKR69654.1"/>
    <property type="molecule type" value="Genomic_DNA"/>
</dbReference>
<name>A0A0G0SY15_9BACT</name>
<evidence type="ECO:0000313" key="3">
    <source>
        <dbReference type="EMBL" id="KKR69654.1"/>
    </source>
</evidence>
<accession>A0A0G0SY15</accession>
<feature type="region of interest" description="Disordered" evidence="1">
    <location>
        <begin position="202"/>
        <end position="224"/>
    </location>
</feature>
<evidence type="ECO:0000256" key="1">
    <source>
        <dbReference type="SAM" id="MobiDB-lite"/>
    </source>
</evidence>
<keyword evidence="2" id="KW-0472">Membrane</keyword>
<keyword evidence="2" id="KW-0812">Transmembrane</keyword>
<sequence length="224" mass="24046">MIYKRILSSTLPLIIVIILFLVFGNYGIGRVRNLRSQISQTRQDKTALTEKLNMLRTISTTVESSSQFAASALPGENTVLPARARIKELAVANGVVLSNLKSDLGASDVSGLSSVRLNFDLAGTRSEIIAFLKLIENTAPISLVDKITFSESVEGSSATISVKTFWAAFPQTLPAVTNSITDLTVEEKNTLDKISAFAQPASTEIPTDSEAGGESIGRQNPFLP</sequence>